<dbReference type="GO" id="GO:0004519">
    <property type="term" value="F:endonuclease activity"/>
    <property type="evidence" value="ECO:0007669"/>
    <property type="project" value="UniProtKB-KW"/>
</dbReference>
<dbReference type="GO" id="GO:0009411">
    <property type="term" value="P:response to UV"/>
    <property type="evidence" value="ECO:0007669"/>
    <property type="project" value="InterPro"/>
</dbReference>
<keyword evidence="1" id="KW-0540">Nuclease</keyword>
<dbReference type="GO" id="GO:0016787">
    <property type="term" value="F:hydrolase activity"/>
    <property type="evidence" value="ECO:0007669"/>
    <property type="project" value="UniProtKB-KW"/>
</dbReference>
<dbReference type="Gene3D" id="3.20.20.150">
    <property type="entry name" value="Divalent-metal-dependent TIM barrel enzymes"/>
    <property type="match status" value="1"/>
</dbReference>
<dbReference type="AlphaFoldDB" id="E1IHJ4"/>
<dbReference type="Pfam" id="PF03851">
    <property type="entry name" value="UvdE"/>
    <property type="match status" value="1"/>
</dbReference>
<dbReference type="GO" id="GO:0006289">
    <property type="term" value="P:nucleotide-excision repair"/>
    <property type="evidence" value="ECO:0007669"/>
    <property type="project" value="InterPro"/>
</dbReference>
<dbReference type="STRING" id="765420.OSCT_2795"/>
<dbReference type="PANTHER" id="PTHR31290">
    <property type="entry name" value="UV-DAMAGE ENDONUCLEASE"/>
    <property type="match status" value="1"/>
</dbReference>
<evidence type="ECO:0000256" key="2">
    <source>
        <dbReference type="ARBA" id="ARBA00022759"/>
    </source>
</evidence>
<dbReference type="eggNOG" id="COG4294">
    <property type="taxonomic scope" value="Bacteria"/>
</dbReference>
<gene>
    <name evidence="7" type="ORF">OSCT_2795</name>
</gene>
<evidence type="ECO:0000313" key="7">
    <source>
        <dbReference type="EMBL" id="EFO79357.1"/>
    </source>
</evidence>
<keyword evidence="2" id="KW-0255">Endonuclease</keyword>
<protein>
    <submittedName>
        <fullName evidence="7">UV damage repair endonuclease-like protein</fullName>
    </submittedName>
</protein>
<evidence type="ECO:0000256" key="4">
    <source>
        <dbReference type="ARBA" id="ARBA00022769"/>
    </source>
</evidence>
<organism evidence="7 8">
    <name type="scientific">Oscillochloris trichoides DG-6</name>
    <dbReference type="NCBI Taxonomy" id="765420"/>
    <lineage>
        <taxon>Bacteria</taxon>
        <taxon>Bacillati</taxon>
        <taxon>Chloroflexota</taxon>
        <taxon>Chloroflexia</taxon>
        <taxon>Chloroflexales</taxon>
        <taxon>Chloroflexineae</taxon>
        <taxon>Oscillochloridaceae</taxon>
        <taxon>Oscillochloris</taxon>
    </lineage>
</organism>
<evidence type="ECO:0000313" key="8">
    <source>
        <dbReference type="Proteomes" id="UP000054010"/>
    </source>
</evidence>
<keyword evidence="3" id="KW-0227">DNA damage</keyword>
<dbReference type="InterPro" id="IPR004601">
    <property type="entry name" value="UvdE"/>
</dbReference>
<proteinExistence type="predicted"/>
<dbReference type="Proteomes" id="UP000054010">
    <property type="component" value="Unassembled WGS sequence"/>
</dbReference>
<name>E1IHJ4_9CHLR</name>
<dbReference type="InterPro" id="IPR036237">
    <property type="entry name" value="Xyl_isomerase-like_sf"/>
</dbReference>
<sequence>MRLFAGEQIMPTPPHIRLGFAVRIVGRPGLGAGGPAHLSLALVRLGDVLGYLEHIGVQFYRIRPDLITPQTLDQLEECSLQLDLLAARLAHTGIRLTSHMDHGVALGCTDMAQATASLAAIEATAALLERLDAHRPAGSIEGTLVVHVGASPTDPAGLDRFATRFMMLSARARARLAVEHESAGFSLGQLLILHQHCGVPVVFDMLHWELFNPEAIPLSLALGLALATWPVAIRPEVHLSSPRSEAHLVPAQAHQPGRVLPPRPGQHADFIEAAALQRLLVAARVLPAFDLMLEAKAGDLALLRLRHDMAARWL</sequence>
<evidence type="ECO:0000256" key="1">
    <source>
        <dbReference type="ARBA" id="ARBA00022722"/>
    </source>
</evidence>
<keyword evidence="4" id="KW-0228">DNA excision</keyword>
<reference evidence="7 8" key="1">
    <citation type="journal article" date="2011" name="J. Bacteriol.">
        <title>Draft genome sequence of the anoxygenic filamentous phototrophic bacterium Oscillochloris trichoides subsp. DG-6.</title>
        <authorList>
            <person name="Kuznetsov B.B."/>
            <person name="Ivanovsky R.N."/>
            <person name="Keppen O.I."/>
            <person name="Sukhacheva M.V."/>
            <person name="Bumazhkin B.K."/>
            <person name="Patutina E.O."/>
            <person name="Beletsky A.V."/>
            <person name="Mardanov A.V."/>
            <person name="Baslerov R.V."/>
            <person name="Panteleeva A.N."/>
            <person name="Kolganova T.V."/>
            <person name="Ravin N.V."/>
            <person name="Skryabin K.G."/>
        </authorList>
    </citation>
    <scope>NUCLEOTIDE SEQUENCE [LARGE SCALE GENOMIC DNA]</scope>
    <source>
        <strain evidence="7 8">DG-6</strain>
    </source>
</reference>
<comment type="caution">
    <text evidence="7">The sequence shown here is derived from an EMBL/GenBank/DDBJ whole genome shotgun (WGS) entry which is preliminary data.</text>
</comment>
<keyword evidence="8" id="KW-1185">Reference proteome</keyword>
<evidence type="ECO:0000256" key="5">
    <source>
        <dbReference type="ARBA" id="ARBA00022801"/>
    </source>
</evidence>
<evidence type="ECO:0000256" key="6">
    <source>
        <dbReference type="ARBA" id="ARBA00023204"/>
    </source>
</evidence>
<dbReference type="PANTHER" id="PTHR31290:SF5">
    <property type="entry name" value="UV-DAMAGE ENDONUCLEASE"/>
    <property type="match status" value="1"/>
</dbReference>
<evidence type="ECO:0000256" key="3">
    <source>
        <dbReference type="ARBA" id="ARBA00022763"/>
    </source>
</evidence>
<dbReference type="SUPFAM" id="SSF51658">
    <property type="entry name" value="Xylose isomerase-like"/>
    <property type="match status" value="1"/>
</dbReference>
<keyword evidence="6" id="KW-0234">DNA repair</keyword>
<dbReference type="EMBL" id="ADVR01000116">
    <property type="protein sequence ID" value="EFO79357.1"/>
    <property type="molecule type" value="Genomic_DNA"/>
</dbReference>
<keyword evidence="5" id="KW-0378">Hydrolase</keyword>
<accession>E1IHJ4</accession>
<dbReference type="HOGENOM" id="CLU_017168_0_0_0"/>